<accession>A0ABW2S8Q2</accession>
<evidence type="ECO:0000313" key="1">
    <source>
        <dbReference type="EMBL" id="MFC7459803.1"/>
    </source>
</evidence>
<dbReference type="Proteomes" id="UP001596457">
    <property type="component" value="Unassembled WGS sequence"/>
</dbReference>
<protein>
    <submittedName>
        <fullName evidence="1">Uncharacterized protein</fullName>
    </submittedName>
</protein>
<name>A0ABW2S8Q2_9BURK</name>
<evidence type="ECO:0000313" key="2">
    <source>
        <dbReference type="Proteomes" id="UP001596457"/>
    </source>
</evidence>
<gene>
    <name evidence="1" type="ORF">ACFQU0_05095</name>
</gene>
<sequence length="74" mass="7777">MSRNLYRAFLDLMPAPALLVGEVVAYADGVADIELPDGNIIKARGTATVGDHVFARNGLIEGEAPALTPVTIEV</sequence>
<reference evidence="2" key="1">
    <citation type="journal article" date="2019" name="Int. J. Syst. Evol. Microbiol.">
        <title>The Global Catalogue of Microorganisms (GCM) 10K type strain sequencing project: providing services to taxonomists for standard genome sequencing and annotation.</title>
        <authorList>
            <consortium name="The Broad Institute Genomics Platform"/>
            <consortium name="The Broad Institute Genome Sequencing Center for Infectious Disease"/>
            <person name="Wu L."/>
            <person name="Ma J."/>
        </authorList>
    </citation>
    <scope>NUCLEOTIDE SEQUENCE [LARGE SCALE GENOMIC DNA]</scope>
    <source>
        <strain evidence="2">CCUG 53903</strain>
    </source>
</reference>
<proteinExistence type="predicted"/>
<keyword evidence="2" id="KW-1185">Reference proteome</keyword>
<comment type="caution">
    <text evidence="1">The sequence shown here is derived from an EMBL/GenBank/DDBJ whole genome shotgun (WGS) entry which is preliminary data.</text>
</comment>
<dbReference type="EMBL" id="JBHTBZ010000012">
    <property type="protein sequence ID" value="MFC7459803.1"/>
    <property type="molecule type" value="Genomic_DNA"/>
</dbReference>
<dbReference type="RefSeq" id="WP_382199047.1">
    <property type="nucleotide sequence ID" value="NZ_JBHTBZ010000012.1"/>
</dbReference>
<organism evidence="1 2">
    <name type="scientific">Hydrogenophaga defluvii</name>
    <dbReference type="NCBI Taxonomy" id="249410"/>
    <lineage>
        <taxon>Bacteria</taxon>
        <taxon>Pseudomonadati</taxon>
        <taxon>Pseudomonadota</taxon>
        <taxon>Betaproteobacteria</taxon>
        <taxon>Burkholderiales</taxon>
        <taxon>Comamonadaceae</taxon>
        <taxon>Hydrogenophaga</taxon>
    </lineage>
</organism>